<dbReference type="GO" id="GO:0005730">
    <property type="term" value="C:nucleolus"/>
    <property type="evidence" value="ECO:0007669"/>
    <property type="project" value="TreeGrafter"/>
</dbReference>
<dbReference type="AlphaFoldDB" id="A0A8R1HIY7"/>
<dbReference type="GO" id="GO:0030690">
    <property type="term" value="C:Noc1p-Noc2p complex"/>
    <property type="evidence" value="ECO:0007669"/>
    <property type="project" value="TreeGrafter"/>
</dbReference>
<reference evidence="5" key="2">
    <citation type="submission" date="2022-06" db="UniProtKB">
        <authorList>
            <consortium name="EnsemblMetazoa"/>
        </authorList>
    </citation>
    <scope>IDENTIFICATION</scope>
    <source>
        <strain evidence="5">DF5081</strain>
    </source>
</reference>
<dbReference type="Proteomes" id="UP000005237">
    <property type="component" value="Unassembled WGS sequence"/>
</dbReference>
<evidence type="ECO:0000256" key="4">
    <source>
        <dbReference type="SAM" id="MobiDB-lite"/>
    </source>
</evidence>
<dbReference type="GO" id="GO:0000122">
    <property type="term" value="P:negative regulation of transcription by RNA polymerase II"/>
    <property type="evidence" value="ECO:0007669"/>
    <property type="project" value="TreeGrafter"/>
</dbReference>
<dbReference type="GO" id="GO:0003714">
    <property type="term" value="F:transcription corepressor activity"/>
    <property type="evidence" value="ECO:0007669"/>
    <property type="project" value="TreeGrafter"/>
</dbReference>
<evidence type="ECO:0000313" key="5">
    <source>
        <dbReference type="EnsemblMetazoa" id="CJA03033.1"/>
    </source>
</evidence>
<evidence type="ECO:0000313" key="6">
    <source>
        <dbReference type="Proteomes" id="UP000005237"/>
    </source>
</evidence>
<feature type="region of interest" description="Disordered" evidence="4">
    <location>
        <begin position="1"/>
        <end position="76"/>
    </location>
</feature>
<feature type="compositionally biased region" description="Basic and acidic residues" evidence="4">
    <location>
        <begin position="647"/>
        <end position="667"/>
    </location>
</feature>
<evidence type="ECO:0000256" key="2">
    <source>
        <dbReference type="ARBA" id="ARBA00005907"/>
    </source>
</evidence>
<feature type="compositionally biased region" description="Acidic residues" evidence="4">
    <location>
        <begin position="94"/>
        <end position="136"/>
    </location>
</feature>
<dbReference type="GO" id="GO:0042393">
    <property type="term" value="F:histone binding"/>
    <property type="evidence" value="ECO:0007669"/>
    <property type="project" value="TreeGrafter"/>
</dbReference>
<dbReference type="InterPro" id="IPR005343">
    <property type="entry name" value="Noc2"/>
</dbReference>
<dbReference type="Pfam" id="PF03715">
    <property type="entry name" value="Noc2"/>
    <property type="match status" value="1"/>
</dbReference>
<protein>
    <submittedName>
        <fullName evidence="5">Nucleolar complex protein 2 homolog</fullName>
    </submittedName>
</protein>
<sequence length="725" mass="82786">MKLAKKSSLSSVALKKRKLVSKKKKAEPQPESDGSSDDEVPKLDGEGSLDGHQTDEEEDDGTVVVEKGGAKKHKLDLEKLKLSDPEFFKFLQQEDADLLNMDDDGEEDDDDEDDVDDEEEEEDEDDDEDDDDEDEDDKTKIRKIKKPKTKSDSSGRLIVDSGVYSYLQEVLALDDESATPINPSDVRMAVDVFVACVARVGADIEAPKYVINEQSIFEAVVRLCFQAMPTALQRLLNAKKDGDKLLFSKMAIKKYQTYVKAYLHALLVFLNEVQTTEVVISTLKAITRIVDFYAHFTRMSKLLIKAIVKVWSRKTLECRLPAFVCMNLLVKSYPQHFAPLYKVAYVAFVANSKVVSNETWPLLQFMHRTFAELTILNPEQAYKYAFVYIRQTAVHLRNAMIAKGRKDLIFSIYNWQMMQCMYLWVRVIAKAHAVNGAENIGELVYPLIQVIVGIFRLCNAPTFLPLRLHCCQLLIQLQASCTNYIPILQLSCDCFEELARELKSKPKPAKGVVKLPDIECVLKCSSQYVDTPQWRKLVCEHVFRTMMQSAHLLASQAAFADVLLPINHRISSILETIKNGDHAHLFRGFQTKLKEHSKFVLDVLAKKHVDLNDEMQVRAVRFELNNPDSPIKTFYRQWEKVWKMKEKSALENSKKDQKKKKQDDEKTKKRKTPSEDVVEDDEDEDVKPEISKAKRKRIKIGAAAKKADATVPDRFADIANWSDED</sequence>
<feature type="compositionally biased region" description="Low complexity" evidence="4">
    <location>
        <begin position="1"/>
        <end position="13"/>
    </location>
</feature>
<reference evidence="6" key="1">
    <citation type="submission" date="2010-08" db="EMBL/GenBank/DDBJ databases">
        <authorList>
            <consortium name="Caenorhabditis japonica Sequencing Consortium"/>
            <person name="Wilson R.K."/>
        </authorList>
    </citation>
    <scope>NUCLEOTIDE SEQUENCE [LARGE SCALE GENOMIC DNA]</scope>
    <source>
        <strain evidence="6">DF5081</strain>
    </source>
</reference>
<organism evidence="5 6">
    <name type="scientific">Caenorhabditis japonica</name>
    <dbReference type="NCBI Taxonomy" id="281687"/>
    <lineage>
        <taxon>Eukaryota</taxon>
        <taxon>Metazoa</taxon>
        <taxon>Ecdysozoa</taxon>
        <taxon>Nematoda</taxon>
        <taxon>Chromadorea</taxon>
        <taxon>Rhabditida</taxon>
        <taxon>Rhabditina</taxon>
        <taxon>Rhabditomorpha</taxon>
        <taxon>Rhabditoidea</taxon>
        <taxon>Rhabditidae</taxon>
        <taxon>Peloderinae</taxon>
        <taxon>Caenorhabditis</taxon>
    </lineage>
</organism>
<dbReference type="InterPro" id="IPR016024">
    <property type="entry name" value="ARM-type_fold"/>
</dbReference>
<evidence type="ECO:0000256" key="1">
    <source>
        <dbReference type="ARBA" id="ARBA00004123"/>
    </source>
</evidence>
<feature type="region of interest" description="Disordered" evidence="4">
    <location>
        <begin position="93"/>
        <end position="153"/>
    </location>
</feature>
<dbReference type="PANTHER" id="PTHR12687:SF4">
    <property type="entry name" value="NUCLEOLAR COMPLEX PROTEIN 2 HOMOLOG"/>
    <property type="match status" value="1"/>
</dbReference>
<dbReference type="EnsemblMetazoa" id="CJA03033.1">
    <property type="protein sequence ID" value="CJA03033.1"/>
    <property type="gene ID" value="WBGene00122237"/>
</dbReference>
<dbReference type="GO" id="GO:0042273">
    <property type="term" value="P:ribosomal large subunit biogenesis"/>
    <property type="evidence" value="ECO:0007669"/>
    <property type="project" value="TreeGrafter"/>
</dbReference>
<name>A0A8R1HIY7_CAEJA</name>
<comment type="similarity">
    <text evidence="2">Belongs to the NOC2 family.</text>
</comment>
<comment type="subcellular location">
    <subcellularLocation>
        <location evidence="1">Nucleus</location>
    </subcellularLocation>
</comment>
<dbReference type="SUPFAM" id="SSF48371">
    <property type="entry name" value="ARM repeat"/>
    <property type="match status" value="1"/>
</dbReference>
<dbReference type="PANTHER" id="PTHR12687">
    <property type="entry name" value="NUCLEOLAR COMPLEX 2 AND RAD4-RELATED"/>
    <property type="match status" value="1"/>
</dbReference>
<dbReference type="GO" id="GO:0030691">
    <property type="term" value="C:Noc2p-Noc3p complex"/>
    <property type="evidence" value="ECO:0007669"/>
    <property type="project" value="TreeGrafter"/>
</dbReference>
<proteinExistence type="inferred from homology"/>
<keyword evidence="3" id="KW-0539">Nucleus</keyword>
<feature type="region of interest" description="Disordered" evidence="4">
    <location>
        <begin position="647"/>
        <end position="711"/>
    </location>
</feature>
<feature type="compositionally biased region" description="Basic residues" evidence="4">
    <location>
        <begin position="14"/>
        <end position="25"/>
    </location>
</feature>
<accession>A0A8R1HIY7</accession>
<dbReference type="GO" id="GO:0005654">
    <property type="term" value="C:nucleoplasm"/>
    <property type="evidence" value="ECO:0007669"/>
    <property type="project" value="TreeGrafter"/>
</dbReference>
<dbReference type="OMA" id="GCLRYYL"/>
<keyword evidence="6" id="KW-1185">Reference proteome</keyword>
<evidence type="ECO:0000256" key="3">
    <source>
        <dbReference type="ARBA" id="ARBA00023242"/>
    </source>
</evidence>
<feature type="compositionally biased region" description="Acidic residues" evidence="4">
    <location>
        <begin position="676"/>
        <end position="686"/>
    </location>
</feature>